<keyword evidence="1" id="KW-0808">Transferase</keyword>
<proteinExistence type="predicted"/>
<sequence length="491" mass="57037">MPELAITTLNRREHSVLSHLWKFFPFESDIQYHYLYPGKEDDEITLLRSNVHSLAFSGKLEEVIEAMDNYLKEKNLSHICFSSLETQAVWSRYYKQNAVTIYTSQDLYLADISVLPSACPEKLEAISDLVKRDIAVLLSEAGTFLLPENTTIYPDFNSFTRTMSHEILLTKNKDLVSAVCKASVRHYFVLHLINNKVSLNLSLDTESFDFGYVFTNLSLATKWIKEGIDSALQERNKGYLPYSVFAYYYDIYMSHVNYEEWIDGIIMWYKQINPNPLHKILELACGTANASSLLAARGFEVDACDASPYMLQVADSKPIKPNLYQAYLTDPIPKKDYDLIFCIFDSINYLLHPEEISTVLDNVYEALAPQGVFIFDISTLLNSMVNFYDSTNYLKVHDAYIIQRSNYNTFANHQLTHIIIFRKHLHNYELFEERHTQRVYYTPELIKLCNASKLKLKAIYSPEKNHNLLGKNVEKLDNNFFRLFFVLQKER</sequence>
<reference evidence="1" key="1">
    <citation type="submission" date="2019-03" db="EMBL/GenBank/DDBJ databases">
        <title>Candidatus Syntrophosphaera thermopropionivorans: a novel player in syntrophic propionate oxidation during anaerobic digestion.</title>
        <authorList>
            <person name="Dyksma S."/>
        </authorList>
    </citation>
    <scope>NUCLEOTIDE SEQUENCE</scope>
    <source>
        <strain evidence="1">W5</strain>
    </source>
</reference>
<keyword evidence="2" id="KW-1185">Reference proteome</keyword>
<accession>A0AC61QKH5</accession>
<name>A0AC61QKH5_9BACT</name>
<gene>
    <name evidence="1" type="ORF">E0946_01715</name>
</gene>
<evidence type="ECO:0000313" key="2">
    <source>
        <dbReference type="Proteomes" id="UP000294588"/>
    </source>
</evidence>
<keyword evidence="1" id="KW-0489">Methyltransferase</keyword>
<organism evidence="1 2">
    <name type="scientific">Candidatus Syntrophosphaera thermopropionivorans</name>
    <dbReference type="NCBI Taxonomy" id="2593015"/>
    <lineage>
        <taxon>Bacteria</taxon>
        <taxon>Pseudomonadati</taxon>
        <taxon>Candidatus Cloacimonadota</taxon>
        <taxon>Candidatus Cloacimonadia</taxon>
        <taxon>Candidatus Cloacimonadales</taxon>
        <taxon>Candidatus Cloacimonadaceae</taxon>
        <taxon>Candidatus Syntrophosphaera</taxon>
    </lineage>
</organism>
<protein>
    <submittedName>
        <fullName evidence="1">Class I SAM-dependent methyltransferase</fullName>
    </submittedName>
</protein>
<evidence type="ECO:0000313" key="1">
    <source>
        <dbReference type="EMBL" id="TDF74168.1"/>
    </source>
</evidence>
<comment type="caution">
    <text evidence="1">The sequence shown here is derived from an EMBL/GenBank/DDBJ whole genome shotgun (WGS) entry which is preliminary data.</text>
</comment>
<dbReference type="Proteomes" id="UP000294588">
    <property type="component" value="Unassembled WGS sequence"/>
</dbReference>
<dbReference type="EMBL" id="SMOG01000002">
    <property type="protein sequence ID" value="TDF74168.1"/>
    <property type="molecule type" value="Genomic_DNA"/>
</dbReference>